<dbReference type="EMBL" id="JASCIS010000028">
    <property type="protein sequence ID" value="MDI3421752.1"/>
    <property type="molecule type" value="Genomic_DNA"/>
</dbReference>
<name>A0ABT6T4F8_9ACTN</name>
<keyword evidence="2" id="KW-1185">Reference proteome</keyword>
<proteinExistence type="predicted"/>
<organism evidence="1 2">
    <name type="scientific">Streptomyces luteolus</name>
    <dbReference type="NCBI Taxonomy" id="3043615"/>
    <lineage>
        <taxon>Bacteria</taxon>
        <taxon>Bacillati</taxon>
        <taxon>Actinomycetota</taxon>
        <taxon>Actinomycetes</taxon>
        <taxon>Kitasatosporales</taxon>
        <taxon>Streptomycetaceae</taxon>
        <taxon>Streptomyces</taxon>
    </lineage>
</organism>
<evidence type="ECO:0000313" key="1">
    <source>
        <dbReference type="EMBL" id="MDI3421752.1"/>
    </source>
</evidence>
<sequence>MTTLTELDVRDHPSAPFGSWAIGDDVLIRLHEPHITYEGRHPITAWRDVPLTGERTIPDPSRRPQIRVTPLDMLDLSGVIGLAEDRAYDNTLIGLLPKDYRPQVPRTLIAPSDSGRLLYVEATPEGQLLLRVPGRSRVRASVLSLDGPTCRLDAPHGQ</sequence>
<dbReference type="Proteomes" id="UP001237105">
    <property type="component" value="Unassembled WGS sequence"/>
</dbReference>
<comment type="caution">
    <text evidence="1">The sequence shown here is derived from an EMBL/GenBank/DDBJ whole genome shotgun (WGS) entry which is preliminary data.</text>
</comment>
<evidence type="ECO:0000313" key="2">
    <source>
        <dbReference type="Proteomes" id="UP001237105"/>
    </source>
</evidence>
<reference evidence="1 2" key="1">
    <citation type="submission" date="2023-05" db="EMBL/GenBank/DDBJ databases">
        <title>Draft genome sequence of Streptomyces sp. B-S-A12 isolated from a cave soil in Thailand.</title>
        <authorList>
            <person name="Chamroensaksri N."/>
            <person name="Muangham S."/>
        </authorList>
    </citation>
    <scope>NUCLEOTIDE SEQUENCE [LARGE SCALE GENOMIC DNA]</scope>
    <source>
        <strain evidence="1 2">B-S-A12</strain>
    </source>
</reference>
<protein>
    <submittedName>
        <fullName evidence="1">Uncharacterized protein</fullName>
    </submittedName>
</protein>
<accession>A0ABT6T4F8</accession>
<dbReference type="RefSeq" id="WP_282537618.1">
    <property type="nucleotide sequence ID" value="NZ_JASCIS010000028.1"/>
</dbReference>
<gene>
    <name evidence="1" type="ORF">QIT00_24905</name>
</gene>